<dbReference type="Pfam" id="PF14372">
    <property type="entry name" value="hAT-like_RNase-H"/>
    <property type="match status" value="1"/>
</dbReference>
<reference evidence="2" key="1">
    <citation type="journal article" date="2019" name="Sci. Rep.">
        <title>Draft genome of Tanacetum cinerariifolium, the natural source of mosquito coil.</title>
        <authorList>
            <person name="Yamashiro T."/>
            <person name="Shiraishi A."/>
            <person name="Satake H."/>
            <person name="Nakayama K."/>
        </authorList>
    </citation>
    <scope>NUCLEOTIDE SEQUENCE</scope>
</reference>
<dbReference type="PANTHER" id="PTHR23272:SF166">
    <property type="entry name" value="ZINC FINGER BED DOMAIN-CONTAINING PROTEIN RICESLEEPER 2-LIKE ISOFORM X1"/>
    <property type="match status" value="1"/>
</dbReference>
<sequence>MEKDMKTKFDKYWETYTMVLSFGAILDLHYKLYIIEFYLSKLGVWIISKYQSSLCSSNAKALLCTRDWLFDLKDEDEVDKKELIDEDIEKLVKSSRRSFLRTGHALIDVYGEEITLRVNDEAVTFNINQTMRYLLYI</sequence>
<dbReference type="PANTHER" id="PTHR23272">
    <property type="entry name" value="BED FINGER-RELATED"/>
    <property type="match status" value="1"/>
</dbReference>
<name>A0A6L2MM00_TANCI</name>
<dbReference type="GO" id="GO:0003677">
    <property type="term" value="F:DNA binding"/>
    <property type="evidence" value="ECO:0007669"/>
    <property type="project" value="InterPro"/>
</dbReference>
<dbReference type="InterPro" id="IPR025525">
    <property type="entry name" value="hAT-like_transposase_RNase-H"/>
</dbReference>
<accession>A0A6L2MM00</accession>
<gene>
    <name evidence="2" type="ORF">Tci_047034</name>
</gene>
<dbReference type="AlphaFoldDB" id="A0A6L2MM00"/>
<dbReference type="EMBL" id="BKCJ010007006">
    <property type="protein sequence ID" value="GEU75056.1"/>
    <property type="molecule type" value="Genomic_DNA"/>
</dbReference>
<comment type="caution">
    <text evidence="2">The sequence shown here is derived from an EMBL/GenBank/DDBJ whole genome shotgun (WGS) entry which is preliminary data.</text>
</comment>
<evidence type="ECO:0000259" key="1">
    <source>
        <dbReference type="Pfam" id="PF14372"/>
    </source>
</evidence>
<organism evidence="2">
    <name type="scientific">Tanacetum cinerariifolium</name>
    <name type="common">Dalmatian daisy</name>
    <name type="synonym">Chrysanthemum cinerariifolium</name>
    <dbReference type="NCBI Taxonomy" id="118510"/>
    <lineage>
        <taxon>Eukaryota</taxon>
        <taxon>Viridiplantae</taxon>
        <taxon>Streptophyta</taxon>
        <taxon>Embryophyta</taxon>
        <taxon>Tracheophyta</taxon>
        <taxon>Spermatophyta</taxon>
        <taxon>Magnoliopsida</taxon>
        <taxon>eudicotyledons</taxon>
        <taxon>Gunneridae</taxon>
        <taxon>Pentapetalae</taxon>
        <taxon>asterids</taxon>
        <taxon>campanulids</taxon>
        <taxon>Asterales</taxon>
        <taxon>Asteraceae</taxon>
        <taxon>Asteroideae</taxon>
        <taxon>Anthemideae</taxon>
        <taxon>Anthemidinae</taxon>
        <taxon>Tanacetum</taxon>
    </lineage>
</organism>
<feature type="domain" description="hAT-like transposase RNase-H fold" evidence="1">
    <location>
        <begin position="1"/>
        <end position="42"/>
    </location>
</feature>
<evidence type="ECO:0000313" key="2">
    <source>
        <dbReference type="EMBL" id="GEU75056.1"/>
    </source>
</evidence>
<proteinExistence type="predicted"/>
<protein>
    <submittedName>
        <fullName evidence="2">Zinc finger BED domain-containing protein RICESLEEPER 2-like</fullName>
    </submittedName>
</protein>